<keyword evidence="4" id="KW-1185">Reference proteome</keyword>
<proteinExistence type="predicted"/>
<dbReference type="RefSeq" id="WP_186941350.1">
    <property type="nucleotide sequence ID" value="NZ_JACOGA010000005.1"/>
</dbReference>
<dbReference type="CDD" id="cd04221">
    <property type="entry name" value="MauL"/>
    <property type="match status" value="1"/>
</dbReference>
<evidence type="ECO:0000313" key="4">
    <source>
        <dbReference type="Proteomes" id="UP000624279"/>
    </source>
</evidence>
<protein>
    <submittedName>
        <fullName evidence="3">Methylamine utilization protein</fullName>
    </submittedName>
</protein>
<dbReference type="EMBL" id="JACOGA010000005">
    <property type="protein sequence ID" value="MBC3873317.1"/>
    <property type="molecule type" value="Genomic_DNA"/>
</dbReference>
<comment type="subcellular location">
    <subcellularLocation>
        <location evidence="1">Periplasm</location>
    </subcellularLocation>
</comment>
<gene>
    <name evidence="3" type="ORF">H8K55_06950</name>
</gene>
<dbReference type="InterPro" id="IPR008972">
    <property type="entry name" value="Cupredoxin"/>
</dbReference>
<keyword evidence="2" id="KW-0732">Signal</keyword>
<organism evidence="3 4">
    <name type="scientific">Undibacterium flavidum</name>
    <dbReference type="NCBI Taxonomy" id="2762297"/>
    <lineage>
        <taxon>Bacteria</taxon>
        <taxon>Pseudomonadati</taxon>
        <taxon>Pseudomonadota</taxon>
        <taxon>Betaproteobacteria</taxon>
        <taxon>Burkholderiales</taxon>
        <taxon>Oxalobacteraceae</taxon>
        <taxon>Undibacterium</taxon>
    </lineage>
</organism>
<feature type="signal peptide" evidence="2">
    <location>
        <begin position="1"/>
        <end position="22"/>
    </location>
</feature>
<reference evidence="3 4" key="1">
    <citation type="submission" date="2020-08" db="EMBL/GenBank/DDBJ databases">
        <title>Novel species isolated from subtropical streams in China.</title>
        <authorList>
            <person name="Lu H."/>
        </authorList>
    </citation>
    <scope>NUCLEOTIDE SEQUENCE [LARGE SCALE GENOMIC DNA]</scope>
    <source>
        <strain evidence="3 4">LX15W</strain>
    </source>
</reference>
<dbReference type="SUPFAM" id="SSF49503">
    <property type="entry name" value="Cupredoxins"/>
    <property type="match status" value="1"/>
</dbReference>
<feature type="chain" id="PRO_5046225499" evidence="2">
    <location>
        <begin position="23"/>
        <end position="218"/>
    </location>
</feature>
<dbReference type="Gene3D" id="2.60.40.420">
    <property type="entry name" value="Cupredoxins - blue copper proteins"/>
    <property type="match status" value="1"/>
</dbReference>
<dbReference type="Proteomes" id="UP000624279">
    <property type="component" value="Unassembled WGS sequence"/>
</dbReference>
<dbReference type="InterPro" id="IPR008969">
    <property type="entry name" value="CarboxyPept-like_regulatory"/>
</dbReference>
<dbReference type="SUPFAM" id="SSF49464">
    <property type="entry name" value="Carboxypeptidase regulatory domain-like"/>
    <property type="match status" value="1"/>
</dbReference>
<evidence type="ECO:0000256" key="1">
    <source>
        <dbReference type="ARBA" id="ARBA00004418"/>
    </source>
</evidence>
<comment type="caution">
    <text evidence="3">The sequence shown here is derived from an EMBL/GenBank/DDBJ whole genome shotgun (WGS) entry which is preliminary data.</text>
</comment>
<sequence length="218" mass="24212">MHILKLKSWAIICLCLSSLAQAGEIRVNVKDQQAKPVEDAVLLLTPVDPAKMPRLKPKDEVVDQIDKEFMPYVKPVVAGSKIFFPNKDNVRHHVYSFSPAKSFEIQLYSGKSAAPVTLDKPGIVVLGCNIHDWMLGYIYVADTPYFGKSKADGTIVIEGLPEGDYQMRIWHPGMGMTAGESGKQVSIHDSGTMQLNWQINVKPVTRISRKSSNQDPGY</sequence>
<evidence type="ECO:0000256" key="2">
    <source>
        <dbReference type="SAM" id="SignalP"/>
    </source>
</evidence>
<accession>A0ABR6Y9S7</accession>
<name>A0ABR6Y9S7_9BURK</name>
<evidence type="ECO:0000313" key="3">
    <source>
        <dbReference type="EMBL" id="MBC3873317.1"/>
    </source>
</evidence>
<dbReference type="InterPro" id="IPR034242">
    <property type="entry name" value="MauL"/>
</dbReference>